<dbReference type="Gene3D" id="1.10.1060.10">
    <property type="entry name" value="Alpha-helical ferredoxin"/>
    <property type="match status" value="1"/>
</dbReference>
<proteinExistence type="predicted"/>
<dbReference type="Gene3D" id="3.50.50.60">
    <property type="entry name" value="FAD/NAD(P)-binding domain"/>
    <property type="match status" value="2"/>
</dbReference>
<evidence type="ECO:0000313" key="4">
    <source>
        <dbReference type="Proteomes" id="UP000316238"/>
    </source>
</evidence>
<dbReference type="InterPro" id="IPR023753">
    <property type="entry name" value="FAD/NAD-binding_dom"/>
</dbReference>
<reference evidence="3" key="1">
    <citation type="submission" date="2017-07" db="EMBL/GenBank/DDBJ databases">
        <title>The cable genome - Insights into the physiology and evolution of filamentous bacteria capable of sulfide oxidation via long distance electron transfer.</title>
        <authorList>
            <person name="Thorup C."/>
            <person name="Bjerg J.T."/>
            <person name="Schreiber L."/>
            <person name="Nielsen L.P."/>
            <person name="Kjeldsen K.U."/>
            <person name="Boesen T."/>
            <person name="Boggild A."/>
            <person name="Meysman F."/>
            <person name="Geelhoed J."/>
            <person name="Schramm A."/>
        </authorList>
    </citation>
    <scope>NUCLEOTIDE SEQUENCE [LARGE SCALE GENOMIC DNA]</scope>
    <source>
        <strain evidence="3">GS</strain>
    </source>
</reference>
<sequence>MNTKERMAIPRQHPKELAPAERIRSFAEVTAGYDEATALLEANRCLQCKKPACVQGCPIRNDIPGFIGLLREKQFEEAYWKVRETSTMPSVCSRVCPHEFQCEGSCVRGKSGEPVAIGMLERYLTDWMIAKRKAMSHACALPNGRKAAIVGSGPAGITAAYLLAHQGYKCTIYEALPVFGGMLSVGIPHYRLPRDIIGAELASLKSCGVEIKLGITIGKDKTLHELHEEGYEAVFIGVGAHEGKKLGIEGEQNTKGVLHGVDYLRRVLTGEEMQIGRKVVVVGGGNVAIDVARTALRTGSDQVFILYRRTKEEMPASKEEVRHLEEEGVRIEFLAAPVKIHADASGKLTGLECVRMGLGEPDASGRRRPVEQAGSNFIIEADAVIPAISQNVQHEADRGTDLKLESWGTYTVNPRTLQTSVPWIFAGGDDVLGPQTAAKAVYQGKVAAESMQRYMEGKDLEEGRTLSCYMVTW</sequence>
<dbReference type="GO" id="GO:0016040">
    <property type="term" value="F:glutamate synthase (NADH) activity"/>
    <property type="evidence" value="ECO:0007669"/>
    <property type="project" value="UniProtKB-EC"/>
</dbReference>
<dbReference type="PANTHER" id="PTHR42783:SF3">
    <property type="entry name" value="GLUTAMATE SYNTHASE [NADPH] SMALL CHAIN-RELATED"/>
    <property type="match status" value="1"/>
</dbReference>
<dbReference type="Pfam" id="PF14691">
    <property type="entry name" value="Fer4_20"/>
    <property type="match status" value="1"/>
</dbReference>
<dbReference type="PANTHER" id="PTHR42783">
    <property type="entry name" value="GLUTAMATE SYNTHASE [NADPH] SMALL CHAIN"/>
    <property type="match status" value="1"/>
</dbReference>
<name>A0A521G3K9_9BACT</name>
<evidence type="ECO:0000259" key="1">
    <source>
        <dbReference type="Pfam" id="PF07992"/>
    </source>
</evidence>
<organism evidence="3 4">
    <name type="scientific">Candidatus Electronema aureum</name>
    <dbReference type="NCBI Taxonomy" id="2005002"/>
    <lineage>
        <taxon>Bacteria</taxon>
        <taxon>Pseudomonadati</taxon>
        <taxon>Thermodesulfobacteriota</taxon>
        <taxon>Desulfobulbia</taxon>
        <taxon>Desulfobulbales</taxon>
        <taxon>Desulfobulbaceae</taxon>
        <taxon>Candidatus Electronema</taxon>
    </lineage>
</organism>
<dbReference type="GO" id="GO:0051536">
    <property type="term" value="F:iron-sulfur cluster binding"/>
    <property type="evidence" value="ECO:0007669"/>
    <property type="project" value="InterPro"/>
</dbReference>
<dbReference type="PRINTS" id="PR00419">
    <property type="entry name" value="ADXRDTASE"/>
</dbReference>
<dbReference type="AlphaFoldDB" id="A0A521G3K9"/>
<dbReference type="Pfam" id="PF07992">
    <property type="entry name" value="Pyr_redox_2"/>
    <property type="match status" value="1"/>
</dbReference>
<comment type="caution">
    <text evidence="3">The sequence shown here is derived from an EMBL/GenBank/DDBJ whole genome shotgun (WGS) entry which is preliminary data.</text>
</comment>
<gene>
    <name evidence="3" type="ORF">CDV28_10545</name>
</gene>
<dbReference type="EC" id="1.4.1.13" evidence="3"/>
<dbReference type="EC" id="1.4.1.14" evidence="3"/>
<dbReference type="GO" id="GO:0004355">
    <property type="term" value="F:glutamate synthase (NADPH) activity"/>
    <property type="evidence" value="ECO:0007669"/>
    <property type="project" value="UniProtKB-EC"/>
</dbReference>
<accession>A0A521G3K9</accession>
<dbReference type="InterPro" id="IPR028261">
    <property type="entry name" value="DPD_II"/>
</dbReference>
<dbReference type="InterPro" id="IPR036188">
    <property type="entry name" value="FAD/NAD-bd_sf"/>
</dbReference>
<protein>
    <submittedName>
        <fullName evidence="3">Glutamate synthase (NADPH/NADH) small chain</fullName>
        <ecNumber evidence="3">1.4.1.13</ecNumber>
        <ecNumber evidence="3">1.4.1.14</ecNumber>
    </submittedName>
</protein>
<feature type="domain" description="FAD/NAD(P)-binding" evidence="1">
    <location>
        <begin position="146"/>
        <end position="444"/>
    </location>
</feature>
<evidence type="ECO:0000259" key="2">
    <source>
        <dbReference type="Pfam" id="PF14691"/>
    </source>
</evidence>
<dbReference type="EMBL" id="NQJD01000005">
    <property type="protein sequence ID" value="TAA75588.1"/>
    <property type="molecule type" value="Genomic_DNA"/>
</dbReference>
<dbReference type="InterPro" id="IPR009051">
    <property type="entry name" value="Helical_ferredxn"/>
</dbReference>
<keyword evidence="3" id="KW-0560">Oxidoreductase</keyword>
<feature type="domain" description="Dihydroprymidine dehydrogenase" evidence="2">
    <location>
        <begin position="22"/>
        <end position="131"/>
    </location>
</feature>
<evidence type="ECO:0000313" key="3">
    <source>
        <dbReference type="EMBL" id="TAA75588.1"/>
    </source>
</evidence>
<dbReference type="SUPFAM" id="SSF46548">
    <property type="entry name" value="alpha-helical ferredoxin"/>
    <property type="match status" value="1"/>
</dbReference>
<dbReference type="Proteomes" id="UP000316238">
    <property type="component" value="Unassembled WGS sequence"/>
</dbReference>
<dbReference type="SUPFAM" id="SSF51971">
    <property type="entry name" value="Nucleotide-binding domain"/>
    <property type="match status" value="1"/>
</dbReference>
<keyword evidence="4" id="KW-1185">Reference proteome</keyword>